<dbReference type="Pfam" id="PF11917">
    <property type="entry name" value="DUF3435"/>
    <property type="match status" value="1"/>
</dbReference>
<dbReference type="AlphaFoldDB" id="A0A0J8RX63"/>
<feature type="region of interest" description="Disordered" evidence="2">
    <location>
        <begin position="79"/>
        <end position="110"/>
    </location>
</feature>
<dbReference type="STRING" id="396776.A0A0J8RX63"/>
<gene>
    <name evidence="3" type="ORF">CIHG_07193</name>
</gene>
<dbReference type="Proteomes" id="UP000054563">
    <property type="component" value="Unassembled WGS sequence"/>
</dbReference>
<dbReference type="VEuPathDB" id="FungiDB:CIHG_07193"/>
<keyword evidence="1" id="KW-0175">Coiled coil</keyword>
<feature type="compositionally biased region" description="Polar residues" evidence="2">
    <location>
        <begin position="79"/>
        <end position="109"/>
    </location>
</feature>
<evidence type="ECO:0000256" key="1">
    <source>
        <dbReference type="SAM" id="Coils"/>
    </source>
</evidence>
<accession>A0A0J8RX63</accession>
<organism evidence="3 4">
    <name type="scientific">Coccidioides immitis H538.4</name>
    <dbReference type="NCBI Taxonomy" id="396776"/>
    <lineage>
        <taxon>Eukaryota</taxon>
        <taxon>Fungi</taxon>
        <taxon>Dikarya</taxon>
        <taxon>Ascomycota</taxon>
        <taxon>Pezizomycotina</taxon>
        <taxon>Eurotiomycetes</taxon>
        <taxon>Eurotiomycetidae</taxon>
        <taxon>Onygenales</taxon>
        <taxon>Onygenaceae</taxon>
        <taxon>Coccidioides</taxon>
    </lineage>
</organism>
<sequence>MQFLEGRFITEGNVNPVSRAIKKKCTLDAATFAVVLRYYWMYFTYFCHEIHIIQFAVVQQRLAITGSHPGMMLLCHNSAKTSGQSPQPASSNGNSELAPPTCSSQNQPSKLPKRVCWKDIELFILQNQDEACDVPCMVINFHNLKHQPEGAGGYNGGSTHTSTRTKFFMHGDYQLAYCSITRIITLAFCDTVFKNDCLTPELSWCLKVPKCCESLPIYWKEDMLGVPVLGDLTYNLILDVMRCLDRDAGLEDPLNSYTYQHWTANKANCNFTDQEQNQILGHARSWVFKKHYQKEFIGYDMQHFVLLCLHQEGLLKQAASMLRNQNLCALSGLIKKQLQAIYRDFCILRLQQEKKELFKEMKLQLRTLQNAKKLCPELHQRHHEMEKELTRLRKTLRTAPVHKVNRQINQMLGIGPEKDAMEVDEDWELPIPKYTFPKRAQLVE</sequence>
<dbReference type="PANTHER" id="PTHR37535:SF4">
    <property type="entry name" value="FLUG DOMAIN-CONTAINING PROTEIN"/>
    <property type="match status" value="1"/>
</dbReference>
<dbReference type="PANTHER" id="PTHR37535">
    <property type="entry name" value="FLUG DOMAIN PROTEIN"/>
    <property type="match status" value="1"/>
</dbReference>
<name>A0A0J8RX63_COCIT</name>
<dbReference type="InterPro" id="IPR021842">
    <property type="entry name" value="DUF3435"/>
</dbReference>
<proteinExistence type="predicted"/>
<feature type="coiled-coil region" evidence="1">
    <location>
        <begin position="351"/>
        <end position="388"/>
    </location>
</feature>
<evidence type="ECO:0000313" key="4">
    <source>
        <dbReference type="Proteomes" id="UP000054563"/>
    </source>
</evidence>
<reference evidence="4" key="1">
    <citation type="journal article" date="2010" name="Genome Res.">
        <title>Population genomic sequencing of Coccidioides fungi reveals recent hybridization and transposon control.</title>
        <authorList>
            <person name="Neafsey D.E."/>
            <person name="Barker B.M."/>
            <person name="Sharpton T.J."/>
            <person name="Stajich J.E."/>
            <person name="Park D.J."/>
            <person name="Whiston E."/>
            <person name="Hung C.-Y."/>
            <person name="McMahan C."/>
            <person name="White J."/>
            <person name="Sykes S."/>
            <person name="Heiman D."/>
            <person name="Young S."/>
            <person name="Zeng Q."/>
            <person name="Abouelleil A."/>
            <person name="Aftuck L."/>
            <person name="Bessette D."/>
            <person name="Brown A."/>
            <person name="FitzGerald M."/>
            <person name="Lui A."/>
            <person name="Macdonald J.P."/>
            <person name="Priest M."/>
            <person name="Orbach M.J."/>
            <person name="Galgiani J.N."/>
            <person name="Kirkland T.N."/>
            <person name="Cole G.T."/>
            <person name="Birren B.W."/>
            <person name="Henn M.R."/>
            <person name="Taylor J.W."/>
            <person name="Rounsley S.D."/>
        </authorList>
    </citation>
    <scope>NUCLEOTIDE SEQUENCE [LARGE SCALE GENOMIC DNA]</scope>
    <source>
        <strain evidence="4">H538.4</strain>
    </source>
</reference>
<dbReference type="OrthoDB" id="4188647at2759"/>
<evidence type="ECO:0000313" key="3">
    <source>
        <dbReference type="EMBL" id="KMU89387.1"/>
    </source>
</evidence>
<protein>
    <submittedName>
        <fullName evidence="3">Uncharacterized protein</fullName>
    </submittedName>
</protein>
<dbReference type="EMBL" id="DS017012">
    <property type="protein sequence ID" value="KMU89387.1"/>
    <property type="molecule type" value="Genomic_DNA"/>
</dbReference>
<dbReference type="eggNOG" id="ENOG502SPA8">
    <property type="taxonomic scope" value="Eukaryota"/>
</dbReference>
<evidence type="ECO:0000256" key="2">
    <source>
        <dbReference type="SAM" id="MobiDB-lite"/>
    </source>
</evidence>